<sequence>RACLIFNQNMDDTSSRRLSEIADRFIISCDIRDTQVTQASFDNMQGIIRQQIFEAQKPVQEQATVDSLNQRTKTSKTQAE</sequence>
<name>A0A8S2WP73_9BILA</name>
<accession>A0A8S2WP73</accession>
<dbReference type="EMBL" id="CAJOBI010069983">
    <property type="protein sequence ID" value="CAF4453418.1"/>
    <property type="molecule type" value="Genomic_DNA"/>
</dbReference>
<feature type="non-terminal residue" evidence="2">
    <location>
        <position position="1"/>
    </location>
</feature>
<evidence type="ECO:0000313" key="2">
    <source>
        <dbReference type="EMBL" id="CAF4453418.1"/>
    </source>
</evidence>
<dbReference type="AlphaFoldDB" id="A0A8S2WP73"/>
<proteinExistence type="predicted"/>
<dbReference type="Proteomes" id="UP000676336">
    <property type="component" value="Unassembled WGS sequence"/>
</dbReference>
<feature type="region of interest" description="Disordered" evidence="1">
    <location>
        <begin position="59"/>
        <end position="80"/>
    </location>
</feature>
<evidence type="ECO:0000256" key="1">
    <source>
        <dbReference type="SAM" id="MobiDB-lite"/>
    </source>
</evidence>
<comment type="caution">
    <text evidence="2">The sequence shown here is derived from an EMBL/GenBank/DDBJ whole genome shotgun (WGS) entry which is preliminary data.</text>
</comment>
<protein>
    <submittedName>
        <fullName evidence="2">Uncharacterized protein</fullName>
    </submittedName>
</protein>
<organism evidence="2 3">
    <name type="scientific">Rotaria magnacalcarata</name>
    <dbReference type="NCBI Taxonomy" id="392030"/>
    <lineage>
        <taxon>Eukaryota</taxon>
        <taxon>Metazoa</taxon>
        <taxon>Spiralia</taxon>
        <taxon>Gnathifera</taxon>
        <taxon>Rotifera</taxon>
        <taxon>Eurotatoria</taxon>
        <taxon>Bdelloidea</taxon>
        <taxon>Philodinida</taxon>
        <taxon>Philodinidae</taxon>
        <taxon>Rotaria</taxon>
    </lineage>
</organism>
<gene>
    <name evidence="2" type="ORF">SMN809_LOCUS32817</name>
</gene>
<reference evidence="2" key="1">
    <citation type="submission" date="2021-02" db="EMBL/GenBank/DDBJ databases">
        <authorList>
            <person name="Nowell W R."/>
        </authorList>
    </citation>
    <scope>NUCLEOTIDE SEQUENCE</scope>
</reference>
<evidence type="ECO:0000313" key="3">
    <source>
        <dbReference type="Proteomes" id="UP000676336"/>
    </source>
</evidence>